<dbReference type="STRING" id="927083.DB32_000405"/>
<dbReference type="EMBL" id="CP011125">
    <property type="protein sequence ID" value="AKF03256.1"/>
    <property type="molecule type" value="Genomic_DNA"/>
</dbReference>
<dbReference type="Proteomes" id="UP000034883">
    <property type="component" value="Chromosome"/>
</dbReference>
<dbReference type="KEGG" id="samy:DB32_000405"/>
<accession>A0A0F6VZ07</accession>
<gene>
    <name evidence="2" type="ORF">DB32_000405</name>
</gene>
<evidence type="ECO:0000313" key="3">
    <source>
        <dbReference type="Proteomes" id="UP000034883"/>
    </source>
</evidence>
<organism evidence="2 3">
    <name type="scientific">Sandaracinus amylolyticus</name>
    <dbReference type="NCBI Taxonomy" id="927083"/>
    <lineage>
        <taxon>Bacteria</taxon>
        <taxon>Pseudomonadati</taxon>
        <taxon>Myxococcota</taxon>
        <taxon>Polyangia</taxon>
        <taxon>Polyangiales</taxon>
        <taxon>Sandaracinaceae</taxon>
        <taxon>Sandaracinus</taxon>
    </lineage>
</organism>
<feature type="compositionally biased region" description="Low complexity" evidence="1">
    <location>
        <begin position="58"/>
        <end position="88"/>
    </location>
</feature>
<dbReference type="AlphaFoldDB" id="A0A0F6VZ07"/>
<evidence type="ECO:0000313" key="2">
    <source>
        <dbReference type="EMBL" id="AKF03256.1"/>
    </source>
</evidence>
<evidence type="ECO:0000256" key="1">
    <source>
        <dbReference type="SAM" id="MobiDB-lite"/>
    </source>
</evidence>
<feature type="compositionally biased region" description="Acidic residues" evidence="1">
    <location>
        <begin position="23"/>
        <end position="57"/>
    </location>
</feature>
<protein>
    <submittedName>
        <fullName evidence="2">Uncharacterized protein</fullName>
    </submittedName>
</protein>
<proteinExistence type="predicted"/>
<reference evidence="2 3" key="1">
    <citation type="submission" date="2015-03" db="EMBL/GenBank/DDBJ databases">
        <title>Genome assembly of Sandaracinus amylolyticus DSM 53668.</title>
        <authorList>
            <person name="Sharma G."/>
            <person name="Subramanian S."/>
        </authorList>
    </citation>
    <scope>NUCLEOTIDE SEQUENCE [LARGE SCALE GENOMIC DNA]</scope>
    <source>
        <strain evidence="2 3">DSM 53668</strain>
    </source>
</reference>
<sequence length="391" mass="42902">MLLAMTSIAVAPRAARAQSEGDATIEAEAEAAAEAEVATEADSVVEAEVETTAEEPEVQPTTTIDEPTTPDTAASVSAQQPADQASQSPGEPQARGCTAQDVLRGLCTAEQAAASAAQKFWRVMGRIDYQQPIVLDRDPENDILMYYYLGVEFDIPVLQGLYATAWGGLSQRFWTVDGESAVDFTDPFVGVGIRHSQSLRDIGLPDHSLHFVHRLAAYFPASRESRANLYYTALDWITAMRLPVIHRFMVGVDLRAQYRFHEYAEQNGAVIVDAWDTTGGLNTRLRLEAGLLLQQGIFDDPTFGSLLVQGSAGIRGLLRYMAADESATGARDPWEGDWYWSLGATYTPIEYVSLTLSLEHGYSDIVRGGVQQIIGFDRDETRFVVSVFGRY</sequence>
<feature type="region of interest" description="Disordered" evidence="1">
    <location>
        <begin position="11"/>
        <end position="96"/>
    </location>
</feature>
<name>A0A0F6VZ07_9BACT</name>
<keyword evidence="3" id="KW-1185">Reference proteome</keyword>